<organism evidence="9 10">
    <name type="scientific">Mortierella alpina</name>
    <name type="common">Oleaginous fungus</name>
    <name type="synonym">Mortierella renispora</name>
    <dbReference type="NCBI Taxonomy" id="64518"/>
    <lineage>
        <taxon>Eukaryota</taxon>
        <taxon>Fungi</taxon>
        <taxon>Fungi incertae sedis</taxon>
        <taxon>Mucoromycota</taxon>
        <taxon>Mortierellomycotina</taxon>
        <taxon>Mortierellomycetes</taxon>
        <taxon>Mortierellales</taxon>
        <taxon>Mortierellaceae</taxon>
        <taxon>Mortierella</taxon>
    </lineage>
</organism>
<dbReference type="PANTHER" id="PTHR46365">
    <property type="entry name" value="COPPER TRANSPORT PROTEIN ATOX1"/>
    <property type="match status" value="1"/>
</dbReference>
<evidence type="ECO:0000256" key="1">
    <source>
        <dbReference type="ARBA" id="ARBA00022448"/>
    </source>
</evidence>
<evidence type="ECO:0000256" key="7">
    <source>
        <dbReference type="ARBA" id="ARBA00038171"/>
    </source>
</evidence>
<dbReference type="GO" id="GO:0046872">
    <property type="term" value="F:metal ion binding"/>
    <property type="evidence" value="ECO:0007669"/>
    <property type="project" value="UniProtKB-KW"/>
</dbReference>
<protein>
    <recommendedName>
        <fullName evidence="8">HMA domain-containing protein</fullName>
    </recommendedName>
</protein>
<dbReference type="Gene3D" id="3.30.70.100">
    <property type="match status" value="1"/>
</dbReference>
<comment type="caution">
    <text evidence="9">The sequence shown here is derived from an EMBL/GenBank/DDBJ whole genome shotgun (WGS) entry which is preliminary data.</text>
</comment>
<dbReference type="Pfam" id="PF00403">
    <property type="entry name" value="HMA"/>
    <property type="match status" value="1"/>
</dbReference>
<comment type="similarity">
    <text evidence="7">Belongs to the ATX1 family.</text>
</comment>
<reference evidence="9" key="1">
    <citation type="journal article" date="2020" name="Fungal Divers.">
        <title>Resolving the Mortierellaceae phylogeny through synthesis of multi-gene phylogenetics and phylogenomics.</title>
        <authorList>
            <person name="Vandepol N."/>
            <person name="Liber J."/>
            <person name="Desiro A."/>
            <person name="Na H."/>
            <person name="Kennedy M."/>
            <person name="Barry K."/>
            <person name="Grigoriev I.V."/>
            <person name="Miller A.N."/>
            <person name="O'Donnell K."/>
            <person name="Stajich J.E."/>
            <person name="Bonito G."/>
        </authorList>
    </citation>
    <scope>NUCLEOTIDE SEQUENCE</scope>
    <source>
        <strain evidence="9">CK1249</strain>
    </source>
</reference>
<evidence type="ECO:0000256" key="6">
    <source>
        <dbReference type="ARBA" id="ARBA00023186"/>
    </source>
</evidence>
<dbReference type="InterPro" id="IPR006121">
    <property type="entry name" value="HMA_dom"/>
</dbReference>
<name>A0A9P6M624_MORAP</name>
<dbReference type="GO" id="GO:0016531">
    <property type="term" value="F:copper chaperone activity"/>
    <property type="evidence" value="ECO:0007669"/>
    <property type="project" value="TreeGrafter"/>
</dbReference>
<keyword evidence="6" id="KW-0143">Chaperone</keyword>
<accession>A0A9P6M624</accession>
<proteinExistence type="inferred from homology"/>
<sequence length="60" mass="6118">MSCGGCSGAVTKALSKLEGVDKFDVSLANQKVTVDSTTLTETEILSAIQKTGKTAKVAGQ</sequence>
<evidence type="ECO:0000256" key="2">
    <source>
        <dbReference type="ARBA" id="ARBA00022723"/>
    </source>
</evidence>
<dbReference type="AlphaFoldDB" id="A0A9P6M624"/>
<dbReference type="InterPro" id="IPR036163">
    <property type="entry name" value="HMA_dom_sf"/>
</dbReference>
<dbReference type="GO" id="GO:0006825">
    <property type="term" value="P:copper ion transport"/>
    <property type="evidence" value="ECO:0007669"/>
    <property type="project" value="UniProtKB-KW"/>
</dbReference>
<evidence type="ECO:0000256" key="3">
    <source>
        <dbReference type="ARBA" id="ARBA00022796"/>
    </source>
</evidence>
<dbReference type="PROSITE" id="PS50846">
    <property type="entry name" value="HMA_2"/>
    <property type="match status" value="1"/>
</dbReference>
<dbReference type="CDD" id="cd00371">
    <property type="entry name" value="HMA"/>
    <property type="match status" value="1"/>
</dbReference>
<evidence type="ECO:0000256" key="5">
    <source>
        <dbReference type="ARBA" id="ARBA00023065"/>
    </source>
</evidence>
<dbReference type="GO" id="GO:0005829">
    <property type="term" value="C:cytosol"/>
    <property type="evidence" value="ECO:0007669"/>
    <property type="project" value="TreeGrafter"/>
</dbReference>
<dbReference type="PANTHER" id="PTHR46365:SF1">
    <property type="entry name" value="COPPER TRANSPORT PROTEIN ATOX1"/>
    <property type="match status" value="1"/>
</dbReference>
<keyword evidence="4" id="KW-0186">Copper</keyword>
<keyword evidence="10" id="KW-1185">Reference proteome</keyword>
<feature type="domain" description="HMA" evidence="8">
    <location>
        <begin position="1"/>
        <end position="56"/>
    </location>
</feature>
<keyword evidence="5" id="KW-0406">Ion transport</keyword>
<keyword evidence="2" id="KW-0479">Metal-binding</keyword>
<evidence type="ECO:0000256" key="4">
    <source>
        <dbReference type="ARBA" id="ARBA00023008"/>
    </source>
</evidence>
<keyword evidence="1" id="KW-0813">Transport</keyword>
<gene>
    <name evidence="9" type="ORF">BGZ70_000466</name>
</gene>
<dbReference type="Proteomes" id="UP000738359">
    <property type="component" value="Unassembled WGS sequence"/>
</dbReference>
<evidence type="ECO:0000313" key="9">
    <source>
        <dbReference type="EMBL" id="KAF9967000.1"/>
    </source>
</evidence>
<dbReference type="SUPFAM" id="SSF55008">
    <property type="entry name" value="HMA, heavy metal-associated domain"/>
    <property type="match status" value="1"/>
</dbReference>
<keyword evidence="3" id="KW-0187">Copper transport</keyword>
<evidence type="ECO:0000259" key="8">
    <source>
        <dbReference type="PROSITE" id="PS50846"/>
    </source>
</evidence>
<dbReference type="InterPro" id="IPR051881">
    <property type="entry name" value="Copper_transport_ATOX1-like"/>
</dbReference>
<dbReference type="OrthoDB" id="689350at2759"/>
<evidence type="ECO:0000313" key="10">
    <source>
        <dbReference type="Proteomes" id="UP000738359"/>
    </source>
</evidence>
<dbReference type="EMBL" id="JAAAHY010000109">
    <property type="protein sequence ID" value="KAF9967000.1"/>
    <property type="molecule type" value="Genomic_DNA"/>
</dbReference>